<protein>
    <submittedName>
        <fullName evidence="1">Uncharacterized protein</fullName>
    </submittedName>
</protein>
<name>Q2S8A2_HAHCH</name>
<sequence>MRLDYQSDADFRIPSGGSVPLLRQNTVIQHRWFP</sequence>
<proteinExistence type="predicted"/>
<accession>Q2S8A2</accession>
<dbReference type="Proteomes" id="UP000000238">
    <property type="component" value="Chromosome"/>
</dbReference>
<dbReference type="AlphaFoldDB" id="Q2S8A2"/>
<keyword evidence="2" id="KW-1185">Reference proteome</keyword>
<dbReference type="HOGENOM" id="CLU_3374054_0_0_6"/>
<dbReference type="EMBL" id="CP000155">
    <property type="protein sequence ID" value="ABC33122.1"/>
    <property type="molecule type" value="Genomic_DNA"/>
</dbReference>
<gene>
    <name evidence="1" type="ordered locus">HCH_06481</name>
</gene>
<evidence type="ECO:0000313" key="1">
    <source>
        <dbReference type="EMBL" id="ABC33122.1"/>
    </source>
</evidence>
<reference evidence="1 2" key="1">
    <citation type="journal article" date="2005" name="Nucleic Acids Res.">
        <title>Genomic blueprint of Hahella chejuensis, a marine microbe producing an algicidal agent.</title>
        <authorList>
            <person name="Jeong H."/>
            <person name="Yim J.H."/>
            <person name="Lee C."/>
            <person name="Choi S.-H."/>
            <person name="Park Y.K."/>
            <person name="Yoon S.H."/>
            <person name="Hur C.-G."/>
            <person name="Kang H.-Y."/>
            <person name="Kim D."/>
            <person name="Lee H.H."/>
            <person name="Park K.H."/>
            <person name="Park S.-H."/>
            <person name="Park H.-S."/>
            <person name="Lee H.K."/>
            <person name="Oh T.K."/>
            <person name="Kim J.F."/>
        </authorList>
    </citation>
    <scope>NUCLEOTIDE SEQUENCE [LARGE SCALE GENOMIC DNA]</scope>
    <source>
        <strain evidence="1 2">KCTC 2396</strain>
    </source>
</reference>
<organism evidence="1 2">
    <name type="scientific">Hahella chejuensis (strain KCTC 2396)</name>
    <dbReference type="NCBI Taxonomy" id="349521"/>
    <lineage>
        <taxon>Bacteria</taxon>
        <taxon>Pseudomonadati</taxon>
        <taxon>Pseudomonadota</taxon>
        <taxon>Gammaproteobacteria</taxon>
        <taxon>Oceanospirillales</taxon>
        <taxon>Hahellaceae</taxon>
        <taxon>Hahella</taxon>
    </lineage>
</organism>
<evidence type="ECO:0000313" key="2">
    <source>
        <dbReference type="Proteomes" id="UP000000238"/>
    </source>
</evidence>
<dbReference type="KEGG" id="hch:HCH_06481"/>